<keyword evidence="1" id="KW-0472">Membrane</keyword>
<feature type="transmembrane region" description="Helical" evidence="1">
    <location>
        <begin position="7"/>
        <end position="25"/>
    </location>
</feature>
<evidence type="ECO:0000313" key="2">
    <source>
        <dbReference type="EMBL" id="JAD44297.1"/>
    </source>
</evidence>
<accession>A0A0A9AB59</accession>
<reference evidence="2" key="2">
    <citation type="journal article" date="2015" name="Data Brief">
        <title>Shoot transcriptome of the giant reed, Arundo donax.</title>
        <authorList>
            <person name="Barrero R.A."/>
            <person name="Guerrero F.D."/>
            <person name="Moolhuijzen P."/>
            <person name="Goolsby J.A."/>
            <person name="Tidwell J."/>
            <person name="Bellgard S.E."/>
            <person name="Bellgard M.I."/>
        </authorList>
    </citation>
    <scope>NUCLEOTIDE SEQUENCE</scope>
    <source>
        <tissue evidence="2">Shoot tissue taken approximately 20 cm above the soil surface</tissue>
    </source>
</reference>
<name>A0A0A9AB59_ARUDO</name>
<sequence>MIIGYCWCAALFCSVKSCLFIMYFLNVLL</sequence>
<dbReference type="AlphaFoldDB" id="A0A0A9AB59"/>
<organism evidence="2">
    <name type="scientific">Arundo donax</name>
    <name type="common">Giant reed</name>
    <name type="synonym">Donax arundinaceus</name>
    <dbReference type="NCBI Taxonomy" id="35708"/>
    <lineage>
        <taxon>Eukaryota</taxon>
        <taxon>Viridiplantae</taxon>
        <taxon>Streptophyta</taxon>
        <taxon>Embryophyta</taxon>
        <taxon>Tracheophyta</taxon>
        <taxon>Spermatophyta</taxon>
        <taxon>Magnoliopsida</taxon>
        <taxon>Liliopsida</taxon>
        <taxon>Poales</taxon>
        <taxon>Poaceae</taxon>
        <taxon>PACMAD clade</taxon>
        <taxon>Arundinoideae</taxon>
        <taxon>Arundineae</taxon>
        <taxon>Arundo</taxon>
    </lineage>
</organism>
<proteinExistence type="predicted"/>
<keyword evidence="1" id="KW-0812">Transmembrane</keyword>
<evidence type="ECO:0000256" key="1">
    <source>
        <dbReference type="SAM" id="Phobius"/>
    </source>
</evidence>
<reference evidence="2" key="1">
    <citation type="submission" date="2014-09" db="EMBL/GenBank/DDBJ databases">
        <authorList>
            <person name="Magalhaes I.L.F."/>
            <person name="Oliveira U."/>
            <person name="Santos F.R."/>
            <person name="Vidigal T.H.D.A."/>
            <person name="Brescovit A.D."/>
            <person name="Santos A.J."/>
        </authorList>
    </citation>
    <scope>NUCLEOTIDE SEQUENCE</scope>
    <source>
        <tissue evidence="2">Shoot tissue taken approximately 20 cm above the soil surface</tissue>
    </source>
</reference>
<protein>
    <submittedName>
        <fullName evidence="2">Uncharacterized protein</fullName>
    </submittedName>
</protein>
<dbReference type="EMBL" id="GBRH01253598">
    <property type="protein sequence ID" value="JAD44297.1"/>
    <property type="molecule type" value="Transcribed_RNA"/>
</dbReference>
<keyword evidence="1" id="KW-1133">Transmembrane helix</keyword>